<evidence type="ECO:0000256" key="1">
    <source>
        <dbReference type="SAM" id="SignalP"/>
    </source>
</evidence>
<comment type="caution">
    <text evidence="2">The sequence shown here is derived from an EMBL/GenBank/DDBJ whole genome shotgun (WGS) entry which is preliminary data.</text>
</comment>
<organism evidence="2 3">
    <name type="scientific">Psychroflexus salis</name>
    <dbReference type="NCBI Taxonomy" id="1526574"/>
    <lineage>
        <taxon>Bacteria</taxon>
        <taxon>Pseudomonadati</taxon>
        <taxon>Bacteroidota</taxon>
        <taxon>Flavobacteriia</taxon>
        <taxon>Flavobacteriales</taxon>
        <taxon>Flavobacteriaceae</taxon>
        <taxon>Psychroflexus</taxon>
    </lineage>
</organism>
<evidence type="ECO:0000313" key="2">
    <source>
        <dbReference type="EMBL" id="GGE04316.1"/>
    </source>
</evidence>
<feature type="signal peptide" evidence="1">
    <location>
        <begin position="1"/>
        <end position="22"/>
    </location>
</feature>
<feature type="chain" id="PRO_5037862613" evidence="1">
    <location>
        <begin position="23"/>
        <end position="245"/>
    </location>
</feature>
<keyword evidence="3" id="KW-1185">Reference proteome</keyword>
<dbReference type="Proteomes" id="UP000599688">
    <property type="component" value="Unassembled WGS sequence"/>
</dbReference>
<proteinExistence type="predicted"/>
<gene>
    <name evidence="2" type="ORF">GCM10010831_02380</name>
</gene>
<evidence type="ECO:0000313" key="3">
    <source>
        <dbReference type="Proteomes" id="UP000599688"/>
    </source>
</evidence>
<dbReference type="AlphaFoldDB" id="A0A916ZN83"/>
<reference evidence="2 3" key="1">
    <citation type="journal article" date="2014" name="Int. J. Syst. Evol. Microbiol.">
        <title>Complete genome sequence of Corynebacterium casei LMG S-19264T (=DSM 44701T), isolated from a smear-ripened cheese.</title>
        <authorList>
            <consortium name="US DOE Joint Genome Institute (JGI-PGF)"/>
            <person name="Walter F."/>
            <person name="Albersmeier A."/>
            <person name="Kalinowski J."/>
            <person name="Ruckert C."/>
        </authorList>
    </citation>
    <scope>NUCLEOTIDE SEQUENCE [LARGE SCALE GENOMIC DNA]</scope>
    <source>
        <strain evidence="2 3">CGMCC 1.12925</strain>
    </source>
</reference>
<accession>A0A916ZN83</accession>
<name>A0A916ZN83_9FLAO</name>
<dbReference type="RefSeq" id="WP_188404939.1">
    <property type="nucleotide sequence ID" value="NZ_BMGL01000002.1"/>
</dbReference>
<keyword evidence="1" id="KW-0732">Signal</keyword>
<dbReference type="EMBL" id="BMGL01000002">
    <property type="protein sequence ID" value="GGE04316.1"/>
    <property type="molecule type" value="Genomic_DNA"/>
</dbReference>
<protein>
    <submittedName>
        <fullName evidence="2">Uncharacterized protein</fullName>
    </submittedName>
</protein>
<sequence>MKLIYSISFFIFCLFNFQVSNAQTDSLEQNLTKINVDNEQAIQIDNAAVILDSLGIIINNKLQNYKQEDLDVHTANIEVSTNTTNEFIEKIKAEIQKTPIQFINVQRSVITNFSESGPVTQEMIEQYNTLIDGWENLDEDERYFRKIELNYVENIHQRMTFQQQVKAKKLPGYLYFVKKPELKTEINFQDLERWRFSSDYVVYINNMQIEKGILSAKDPKKLKGYYILKYLVNEEPTHEVYLFTK</sequence>